<evidence type="ECO:0000256" key="2">
    <source>
        <dbReference type="SAM" id="Phobius"/>
    </source>
</evidence>
<feature type="transmembrane region" description="Helical" evidence="2">
    <location>
        <begin position="6"/>
        <end position="23"/>
    </location>
</feature>
<keyword evidence="4" id="KW-1185">Reference proteome</keyword>
<dbReference type="Proteomes" id="UP000280507">
    <property type="component" value="Unassembled WGS sequence"/>
</dbReference>
<comment type="caution">
    <text evidence="3">The sequence shown here is derived from an EMBL/GenBank/DDBJ whole genome shotgun (WGS) entry which is preliminary data.</text>
</comment>
<evidence type="ECO:0000256" key="1">
    <source>
        <dbReference type="SAM" id="Coils"/>
    </source>
</evidence>
<dbReference type="RefSeq" id="WP_123094259.1">
    <property type="nucleotide sequence ID" value="NZ_RIZG01000001.1"/>
</dbReference>
<reference evidence="3 4" key="1">
    <citation type="journal article" date="2012" name="Int. J. Syst. Evol. Microbiol.">
        <title>Marinomonas hwangdonensis sp. nov., isolated from seawater.</title>
        <authorList>
            <person name="Jung Y.T."/>
            <person name="Oh T.K."/>
            <person name="Yoon J.H."/>
        </authorList>
    </citation>
    <scope>NUCLEOTIDE SEQUENCE [LARGE SCALE GENOMIC DNA]</scope>
    <source>
        <strain evidence="3 4">HDW-15</strain>
    </source>
</reference>
<keyword evidence="2" id="KW-0472">Membrane</keyword>
<keyword evidence="1" id="KW-0175">Coiled coil</keyword>
<dbReference type="EMBL" id="RIZG01000001">
    <property type="protein sequence ID" value="RNF52918.1"/>
    <property type="molecule type" value="Genomic_DNA"/>
</dbReference>
<keyword evidence="2" id="KW-0812">Transmembrane</keyword>
<evidence type="ECO:0000313" key="4">
    <source>
        <dbReference type="Proteomes" id="UP000280507"/>
    </source>
</evidence>
<feature type="coiled-coil region" evidence="1">
    <location>
        <begin position="195"/>
        <end position="222"/>
    </location>
</feature>
<dbReference type="AlphaFoldDB" id="A0A3M8QA26"/>
<protein>
    <submittedName>
        <fullName evidence="3">Uncharacterized protein</fullName>
    </submittedName>
</protein>
<evidence type="ECO:0000313" key="3">
    <source>
        <dbReference type="EMBL" id="RNF52918.1"/>
    </source>
</evidence>
<accession>A0A3M8QA26</accession>
<name>A0A3M8QA26_9GAMM</name>
<gene>
    <name evidence="3" type="ORF">EBI00_02090</name>
</gene>
<keyword evidence="2" id="KW-1133">Transmembrane helix</keyword>
<dbReference type="OrthoDB" id="6101862at2"/>
<sequence length="235" mass="27504">MLVFSIVFALFIICLVPILIRWRRQQRELKKQRLTYLSRRSEQVFHALDVISDRYLAKDTKVFMIEYLLFIIKQLENANYTSDFLVKHADIMHWLTDINATKKNASVKKYASEQKVNTPEQLNQTHNALKCLLQETRYMAKTYGVSQVAIGQHLVNLRYAYALAYRDLLVYQARLDLDNDKKAQALEKYRTALSVMEQNDSVNGAKKEIMQLQSRIHKIEQILFPNKSKAESKSV</sequence>
<proteinExistence type="predicted"/>
<organism evidence="3 4">
    <name type="scientific">Marinomonas hwangdonensis</name>
    <dbReference type="NCBI Taxonomy" id="1053647"/>
    <lineage>
        <taxon>Bacteria</taxon>
        <taxon>Pseudomonadati</taxon>
        <taxon>Pseudomonadota</taxon>
        <taxon>Gammaproteobacteria</taxon>
        <taxon>Oceanospirillales</taxon>
        <taxon>Oceanospirillaceae</taxon>
        <taxon>Marinomonas</taxon>
    </lineage>
</organism>